<feature type="region of interest" description="Disordered" evidence="1">
    <location>
        <begin position="1"/>
        <end position="50"/>
    </location>
</feature>
<gene>
    <name evidence="2" type="ORF">SI8410_02001930</name>
</gene>
<accession>A0A7I8K0L8</accession>
<protein>
    <submittedName>
        <fullName evidence="2">Uncharacterized protein</fullName>
    </submittedName>
</protein>
<organism evidence="2 3">
    <name type="scientific">Spirodela intermedia</name>
    <name type="common">Intermediate duckweed</name>
    <dbReference type="NCBI Taxonomy" id="51605"/>
    <lineage>
        <taxon>Eukaryota</taxon>
        <taxon>Viridiplantae</taxon>
        <taxon>Streptophyta</taxon>
        <taxon>Embryophyta</taxon>
        <taxon>Tracheophyta</taxon>
        <taxon>Spermatophyta</taxon>
        <taxon>Magnoliopsida</taxon>
        <taxon>Liliopsida</taxon>
        <taxon>Araceae</taxon>
        <taxon>Lemnoideae</taxon>
        <taxon>Spirodela</taxon>
    </lineage>
</organism>
<dbReference type="EMBL" id="LR746265">
    <property type="protein sequence ID" value="CAA7390443.1"/>
    <property type="molecule type" value="Genomic_DNA"/>
</dbReference>
<evidence type="ECO:0000313" key="3">
    <source>
        <dbReference type="Proteomes" id="UP000663760"/>
    </source>
</evidence>
<reference evidence="2" key="1">
    <citation type="submission" date="2020-02" db="EMBL/GenBank/DDBJ databases">
        <authorList>
            <person name="Scholz U."/>
            <person name="Mascher M."/>
            <person name="Fiebig A."/>
        </authorList>
    </citation>
    <scope>NUCLEOTIDE SEQUENCE</scope>
</reference>
<evidence type="ECO:0000313" key="2">
    <source>
        <dbReference type="EMBL" id="CAA7390443.1"/>
    </source>
</evidence>
<sequence>MSSSGQSDPTTTTTNPRRSGPSAVMGTAMKIERERELTSPRTMNEVTSRV</sequence>
<evidence type="ECO:0000256" key="1">
    <source>
        <dbReference type="SAM" id="MobiDB-lite"/>
    </source>
</evidence>
<name>A0A7I8K0L8_SPIIN</name>
<feature type="compositionally biased region" description="Polar residues" evidence="1">
    <location>
        <begin position="39"/>
        <end position="50"/>
    </location>
</feature>
<feature type="compositionally biased region" description="Polar residues" evidence="1">
    <location>
        <begin position="1"/>
        <end position="17"/>
    </location>
</feature>
<keyword evidence="3" id="KW-1185">Reference proteome</keyword>
<dbReference type="AlphaFoldDB" id="A0A7I8K0L8"/>
<proteinExistence type="predicted"/>
<dbReference type="Proteomes" id="UP000663760">
    <property type="component" value="Chromosome 2"/>
</dbReference>